<organism evidence="2 3">
    <name type="scientific">Nocardioides soli</name>
    <dbReference type="NCBI Taxonomy" id="1036020"/>
    <lineage>
        <taxon>Bacteria</taxon>
        <taxon>Bacillati</taxon>
        <taxon>Actinomycetota</taxon>
        <taxon>Actinomycetes</taxon>
        <taxon>Propionibacteriales</taxon>
        <taxon>Nocardioidaceae</taxon>
        <taxon>Nocardioides</taxon>
    </lineage>
</organism>
<evidence type="ECO:0000313" key="3">
    <source>
        <dbReference type="Proteomes" id="UP000589626"/>
    </source>
</evidence>
<dbReference type="Proteomes" id="UP000589626">
    <property type="component" value="Unassembled WGS sequence"/>
</dbReference>
<keyword evidence="3" id="KW-1185">Reference proteome</keyword>
<comment type="caution">
    <text evidence="2">The sequence shown here is derived from an EMBL/GenBank/DDBJ whole genome shotgun (WGS) entry which is preliminary data.</text>
</comment>
<gene>
    <name evidence="2" type="ORF">FHU40_003100</name>
</gene>
<name>A0A7W4VWW9_9ACTN</name>
<sequence>MTSAEDRSSRLRLATRVGAPVVATLGVAASVVTVYSPSRTWLEEGWFLGWLAATVLGAAAYVLWRAPHVSARAENDVLRARFDDLRARVSDASSPTATPQEVTLTLTALHSDDRTGAIQATVSNPSRCEIDDLVVTSLHPDVRVTDVTPTVLQPLQFPFGVDAEGEPYERTDAEPRIDMAIVDIECDGDLPREWEVLLSYSVRRSATHTHLVHTSARV</sequence>
<feature type="transmembrane region" description="Helical" evidence="1">
    <location>
        <begin position="47"/>
        <end position="64"/>
    </location>
</feature>
<dbReference type="EMBL" id="JACHWR010000002">
    <property type="protein sequence ID" value="MBB3043282.1"/>
    <property type="molecule type" value="Genomic_DNA"/>
</dbReference>
<accession>A0A7W4VWW9</accession>
<protein>
    <submittedName>
        <fullName evidence="2">Uncharacterized protein</fullName>
    </submittedName>
</protein>
<dbReference type="RefSeq" id="WP_183593153.1">
    <property type="nucleotide sequence ID" value="NZ_JACHWR010000002.1"/>
</dbReference>
<dbReference type="AlphaFoldDB" id="A0A7W4VWW9"/>
<reference evidence="2 3" key="1">
    <citation type="submission" date="2020-08" db="EMBL/GenBank/DDBJ databases">
        <title>Sequencing the genomes of 1000 actinobacteria strains.</title>
        <authorList>
            <person name="Klenk H.-P."/>
        </authorList>
    </citation>
    <scope>NUCLEOTIDE SEQUENCE [LARGE SCALE GENOMIC DNA]</scope>
    <source>
        <strain evidence="2 3">DSM 105498</strain>
    </source>
</reference>
<feature type="transmembrane region" description="Helical" evidence="1">
    <location>
        <begin position="17"/>
        <end position="35"/>
    </location>
</feature>
<evidence type="ECO:0000313" key="2">
    <source>
        <dbReference type="EMBL" id="MBB3043282.1"/>
    </source>
</evidence>
<evidence type="ECO:0000256" key="1">
    <source>
        <dbReference type="SAM" id="Phobius"/>
    </source>
</evidence>
<keyword evidence="1" id="KW-0472">Membrane</keyword>
<keyword evidence="1" id="KW-0812">Transmembrane</keyword>
<proteinExistence type="predicted"/>
<keyword evidence="1" id="KW-1133">Transmembrane helix</keyword>